<evidence type="ECO:0000256" key="1">
    <source>
        <dbReference type="ARBA" id="ARBA00022670"/>
    </source>
</evidence>
<dbReference type="SUPFAM" id="SSF50630">
    <property type="entry name" value="Acid proteases"/>
    <property type="match status" value="1"/>
</dbReference>
<keyword evidence="5" id="KW-1185">Reference proteome</keyword>
<dbReference type="GO" id="GO:0006508">
    <property type="term" value="P:proteolysis"/>
    <property type="evidence" value="ECO:0007669"/>
    <property type="project" value="UniProtKB-KW"/>
</dbReference>
<dbReference type="GO" id="GO:0005576">
    <property type="term" value="C:extracellular region"/>
    <property type="evidence" value="ECO:0007669"/>
    <property type="project" value="TreeGrafter"/>
</dbReference>
<keyword evidence="1" id="KW-0645">Protease</keyword>
<dbReference type="InterPro" id="IPR021109">
    <property type="entry name" value="Peptidase_aspartic_dom_sf"/>
</dbReference>
<dbReference type="InterPro" id="IPR033121">
    <property type="entry name" value="PEPTIDASE_A1"/>
</dbReference>
<dbReference type="Gene3D" id="2.40.70.10">
    <property type="entry name" value="Acid Proteases"/>
    <property type="match status" value="1"/>
</dbReference>
<feature type="domain" description="Peptidase A1" evidence="3">
    <location>
        <begin position="1"/>
        <end position="161"/>
    </location>
</feature>
<name>A0A7N0UWZ2_KALFE</name>
<dbReference type="PANTHER" id="PTHR47967:SF66">
    <property type="entry name" value="ASPARTIC PROTEINASE CDR1-RELATED"/>
    <property type="match status" value="1"/>
</dbReference>
<evidence type="ECO:0000313" key="4">
    <source>
        <dbReference type="EnsemblPlants" id="Kaladp0092s0101.1.v1.1"/>
    </source>
</evidence>
<evidence type="ECO:0000259" key="3">
    <source>
        <dbReference type="PROSITE" id="PS51767"/>
    </source>
</evidence>
<evidence type="ECO:0000313" key="5">
    <source>
        <dbReference type="Proteomes" id="UP000594263"/>
    </source>
</evidence>
<dbReference type="PROSITE" id="PS51767">
    <property type="entry name" value="PEPTIDASE_A1"/>
    <property type="match status" value="1"/>
</dbReference>
<dbReference type="AlphaFoldDB" id="A0A7N0UWZ2"/>
<accession>A0A7N0UWZ2</accession>
<keyword evidence="2" id="KW-0378">Hydrolase</keyword>
<evidence type="ECO:0000256" key="2">
    <source>
        <dbReference type="ARBA" id="ARBA00022801"/>
    </source>
</evidence>
<dbReference type="InterPro" id="IPR051708">
    <property type="entry name" value="Plant_Aspart_Prot_A1"/>
</dbReference>
<protein>
    <recommendedName>
        <fullName evidence="3">Peptidase A1 domain-containing protein</fullName>
    </recommendedName>
</protein>
<dbReference type="EnsemblPlants" id="Kaladp0092s0101.1.v1.1">
    <property type="protein sequence ID" value="Kaladp0092s0101.1.v1.1"/>
    <property type="gene ID" value="Kaladp0092s0101.v1.1"/>
</dbReference>
<dbReference type="Pfam" id="PF14541">
    <property type="entry name" value="TAXi_C"/>
    <property type="match status" value="1"/>
</dbReference>
<dbReference type="OMA" id="RIQCLAF"/>
<dbReference type="GO" id="GO:0008233">
    <property type="term" value="F:peptidase activity"/>
    <property type="evidence" value="ECO:0007669"/>
    <property type="project" value="UniProtKB-KW"/>
</dbReference>
<dbReference type="Proteomes" id="UP000594263">
    <property type="component" value="Unplaced"/>
</dbReference>
<dbReference type="Gramene" id="Kaladp0092s0101.1.v1.1">
    <property type="protein sequence ID" value="Kaladp0092s0101.1.v1.1"/>
    <property type="gene ID" value="Kaladp0092s0101.v1.1"/>
</dbReference>
<proteinExistence type="predicted"/>
<dbReference type="PANTHER" id="PTHR47967">
    <property type="entry name" value="OS07G0603500 PROTEIN-RELATED"/>
    <property type="match status" value="1"/>
</dbReference>
<dbReference type="InterPro" id="IPR032799">
    <property type="entry name" value="TAXi_C"/>
</dbReference>
<reference evidence="4" key="1">
    <citation type="submission" date="2021-01" db="UniProtKB">
        <authorList>
            <consortium name="EnsemblPlants"/>
        </authorList>
    </citation>
    <scope>IDENTIFICATION</scope>
</reference>
<organism evidence="4 5">
    <name type="scientific">Kalanchoe fedtschenkoi</name>
    <name type="common">Lavender scallops</name>
    <name type="synonym">South American air plant</name>
    <dbReference type="NCBI Taxonomy" id="63787"/>
    <lineage>
        <taxon>Eukaryota</taxon>
        <taxon>Viridiplantae</taxon>
        <taxon>Streptophyta</taxon>
        <taxon>Embryophyta</taxon>
        <taxon>Tracheophyta</taxon>
        <taxon>Spermatophyta</taxon>
        <taxon>Magnoliopsida</taxon>
        <taxon>eudicotyledons</taxon>
        <taxon>Gunneridae</taxon>
        <taxon>Pentapetalae</taxon>
        <taxon>Saxifragales</taxon>
        <taxon>Crassulaceae</taxon>
        <taxon>Kalanchoe</taxon>
    </lineage>
</organism>
<sequence>MHNFKIDGKFSYCLAVFGGAGDGTSPINFGFVVGNEFVQFTGSSAPIDEGNIIIDSGTTLVLLPTDFYSLFQTVVSEQIRAKPVLDPLGFFGLCYNNNDFAPPTIKAKWAGGDVELKDYNTFVRVTKEVVCLAFAPSNDLAIYGNLAQTNFLVGYDNYTEV</sequence>